<dbReference type="AlphaFoldDB" id="A0A8C8SXQ1"/>
<feature type="signal peptide" evidence="4">
    <location>
        <begin position="1"/>
        <end position="18"/>
    </location>
</feature>
<dbReference type="Pfam" id="PF19028">
    <property type="entry name" value="TSP1_spondin"/>
    <property type="match status" value="1"/>
</dbReference>
<organism evidence="6 7">
    <name type="scientific">Pelusios castaneus</name>
    <name type="common">West African mud turtle</name>
    <dbReference type="NCBI Taxonomy" id="367368"/>
    <lineage>
        <taxon>Eukaryota</taxon>
        <taxon>Metazoa</taxon>
        <taxon>Chordata</taxon>
        <taxon>Craniata</taxon>
        <taxon>Vertebrata</taxon>
        <taxon>Euteleostomi</taxon>
        <taxon>Archelosauria</taxon>
        <taxon>Testudinata</taxon>
        <taxon>Testudines</taxon>
        <taxon>Pleurodira</taxon>
        <taxon>Pelomedusidae</taxon>
        <taxon>Pelusios</taxon>
    </lineage>
</organism>
<keyword evidence="7" id="KW-1185">Reference proteome</keyword>
<keyword evidence="2" id="KW-1015">Disulfide bond</keyword>
<keyword evidence="3" id="KW-0325">Glycoprotein</keyword>
<dbReference type="InterPro" id="IPR044004">
    <property type="entry name" value="TSP1_spondin_dom"/>
</dbReference>
<evidence type="ECO:0000256" key="3">
    <source>
        <dbReference type="ARBA" id="ARBA00023180"/>
    </source>
</evidence>
<proteinExistence type="predicted"/>
<protein>
    <recommendedName>
        <fullName evidence="5">SMB domain-containing protein</fullName>
    </recommendedName>
</protein>
<evidence type="ECO:0000313" key="6">
    <source>
        <dbReference type="Ensembl" id="ENSPCEP00000026601.1"/>
    </source>
</evidence>
<evidence type="ECO:0000256" key="2">
    <source>
        <dbReference type="ARBA" id="ARBA00023157"/>
    </source>
</evidence>
<evidence type="ECO:0000313" key="7">
    <source>
        <dbReference type="Proteomes" id="UP000694393"/>
    </source>
</evidence>
<keyword evidence="1 4" id="KW-0732">Signal</keyword>
<feature type="chain" id="PRO_5034683233" description="SMB domain-containing protein" evidence="4">
    <location>
        <begin position="19"/>
        <end position="203"/>
    </location>
</feature>
<dbReference type="SMART" id="SM00201">
    <property type="entry name" value="SO"/>
    <property type="match status" value="1"/>
</dbReference>
<evidence type="ECO:0000256" key="4">
    <source>
        <dbReference type="SAM" id="SignalP"/>
    </source>
</evidence>
<sequence>MGASMGCWLLCWGGLVAAGHLPGAEAGCGRRGSPRCCPGRNNACAELAGPSARCYCDAHCERAGDCCADYPAVCQRAAMHCVVGPWGPWTECSSLCGVGSKDRTRQVTVPPQNGGTPCPDLKQRRGCIGENPVCDTAKEVAKILPDSFKRDFKDPWRRPHMLAKEKQPRWVRRQFLRRWHTLYPLHRVILSATSATNSAQLAS</sequence>
<accession>A0A8C8SXQ1</accession>
<dbReference type="FunFam" id="2.20.100.10:FF:000134">
    <property type="entry name" value="Uncharacterized protein"/>
    <property type="match status" value="1"/>
</dbReference>
<dbReference type="SUPFAM" id="SSF82895">
    <property type="entry name" value="TSP-1 type 1 repeat"/>
    <property type="match status" value="1"/>
</dbReference>
<reference evidence="6" key="1">
    <citation type="submission" date="2025-08" db="UniProtKB">
        <authorList>
            <consortium name="Ensembl"/>
        </authorList>
    </citation>
    <scope>IDENTIFICATION</scope>
</reference>
<dbReference type="Gene3D" id="2.20.100.10">
    <property type="entry name" value="Thrombospondin type-1 (TSP1) repeat"/>
    <property type="match status" value="1"/>
</dbReference>
<dbReference type="Proteomes" id="UP000694393">
    <property type="component" value="Unplaced"/>
</dbReference>
<dbReference type="Ensembl" id="ENSPCET00000027492.1">
    <property type="protein sequence ID" value="ENSPCEP00000026601.1"/>
    <property type="gene ID" value="ENSPCEG00000019933.1"/>
</dbReference>
<feature type="domain" description="SMB" evidence="5">
    <location>
        <begin position="33"/>
        <end position="78"/>
    </location>
</feature>
<dbReference type="InterPro" id="IPR001212">
    <property type="entry name" value="Somatomedin_B_dom"/>
</dbReference>
<dbReference type="PANTHER" id="PTHR20920:SF6">
    <property type="entry name" value="SOMATOMEDIN B AND THROMBOSPONDIN TYPE 1 DOMAIN CONTAINING"/>
    <property type="match status" value="1"/>
</dbReference>
<name>A0A8C8SXQ1_9SAUR</name>
<reference evidence="6" key="2">
    <citation type="submission" date="2025-09" db="UniProtKB">
        <authorList>
            <consortium name="Ensembl"/>
        </authorList>
    </citation>
    <scope>IDENTIFICATION</scope>
</reference>
<dbReference type="SMART" id="SM00209">
    <property type="entry name" value="TSP1"/>
    <property type="match status" value="1"/>
</dbReference>
<dbReference type="PROSITE" id="PS50092">
    <property type="entry name" value="TSP1"/>
    <property type="match status" value="1"/>
</dbReference>
<dbReference type="InterPro" id="IPR000884">
    <property type="entry name" value="TSP1_rpt"/>
</dbReference>
<dbReference type="Pfam" id="PF01033">
    <property type="entry name" value="Somatomedin_B"/>
    <property type="match status" value="1"/>
</dbReference>
<dbReference type="PROSITE" id="PS00524">
    <property type="entry name" value="SMB_1"/>
    <property type="match status" value="1"/>
</dbReference>
<dbReference type="Gene3D" id="4.10.410.20">
    <property type="match status" value="1"/>
</dbReference>
<dbReference type="InterPro" id="IPR036383">
    <property type="entry name" value="TSP1_rpt_sf"/>
</dbReference>
<dbReference type="PANTHER" id="PTHR20920">
    <property type="entry name" value="RPE-SPONDIN"/>
    <property type="match status" value="1"/>
</dbReference>
<dbReference type="PROSITE" id="PS50958">
    <property type="entry name" value="SMB_2"/>
    <property type="match status" value="1"/>
</dbReference>
<evidence type="ECO:0000259" key="5">
    <source>
        <dbReference type="PROSITE" id="PS50958"/>
    </source>
</evidence>
<dbReference type="InterPro" id="IPR039942">
    <property type="entry name" value="SBSPO"/>
</dbReference>
<evidence type="ECO:0000256" key="1">
    <source>
        <dbReference type="ARBA" id="ARBA00022729"/>
    </source>
</evidence>